<dbReference type="AlphaFoldDB" id="A0A7H0VFH5"/>
<proteinExistence type="predicted"/>
<dbReference type="KEGG" id="chyd:H4K34_01120"/>
<evidence type="ECO:0000313" key="2">
    <source>
        <dbReference type="Proteomes" id="UP000516305"/>
    </source>
</evidence>
<name>A0A7H0VFH5_9FLAO</name>
<dbReference type="Proteomes" id="UP000516305">
    <property type="component" value="Chromosome"/>
</dbReference>
<dbReference type="InterPro" id="IPR016181">
    <property type="entry name" value="Acyl_CoA_acyltransferase"/>
</dbReference>
<dbReference type="SUPFAM" id="SSF55729">
    <property type="entry name" value="Acyl-CoA N-acyltransferases (Nat)"/>
    <property type="match status" value="1"/>
</dbReference>
<evidence type="ECO:0008006" key="3">
    <source>
        <dbReference type="Google" id="ProtNLM"/>
    </source>
</evidence>
<evidence type="ECO:0000313" key="1">
    <source>
        <dbReference type="EMBL" id="QNR24473.1"/>
    </source>
</evidence>
<accession>A0A7H0VFH5</accession>
<dbReference type="RefSeq" id="WP_210758999.1">
    <property type="nucleotide sequence ID" value="NZ_CP060139.1"/>
</dbReference>
<dbReference type="EMBL" id="CP060139">
    <property type="protein sequence ID" value="QNR24473.1"/>
    <property type="molecule type" value="Genomic_DNA"/>
</dbReference>
<reference evidence="1 2" key="1">
    <citation type="submission" date="2020-08" db="EMBL/GenBank/DDBJ databases">
        <title>Croceimicrobium hydrocarbonivorans gen. nov., sp. nov., a novel marine bacterium isolated from a bacterial consortium that degrades polyethylene terephthalate.</title>
        <authorList>
            <person name="Liu R."/>
        </authorList>
    </citation>
    <scope>NUCLEOTIDE SEQUENCE [LARGE SCALE GENOMIC DNA]</scope>
    <source>
        <strain evidence="1 2">A20-9</strain>
    </source>
</reference>
<sequence>MLRLRAFKAVDDPESCQKFLKGHGDILSSIGVNKVTSNKATWVENPGTYVLVVEDPDSLEVLGGARVDTSYGNSKLPIASATGYMDPTIHDHIADAATEGTGEICGLWNSRKVAGLGFGSLFLTRAAVAITTQINVKSLFALCAPYTIATAESFGYKVMHEVGNDGTFYYPKLDLLATAMKLPDTSILDGASELELDRVGSLRQEPNQRFEEQSRRRMVDVQYQLDLKL</sequence>
<organism evidence="1 2">
    <name type="scientific">Croceimicrobium hydrocarbonivorans</name>
    <dbReference type="NCBI Taxonomy" id="2761580"/>
    <lineage>
        <taxon>Bacteria</taxon>
        <taxon>Pseudomonadati</taxon>
        <taxon>Bacteroidota</taxon>
        <taxon>Flavobacteriia</taxon>
        <taxon>Flavobacteriales</taxon>
        <taxon>Owenweeksiaceae</taxon>
        <taxon>Croceimicrobium</taxon>
    </lineage>
</organism>
<keyword evidence="2" id="KW-1185">Reference proteome</keyword>
<gene>
    <name evidence="1" type="ORF">H4K34_01120</name>
</gene>
<protein>
    <recommendedName>
        <fullName evidence="3">N-acetyltransferase domain-containing protein</fullName>
    </recommendedName>
</protein>